<keyword evidence="1" id="KW-0812">Transmembrane</keyword>
<feature type="transmembrane region" description="Helical" evidence="1">
    <location>
        <begin position="64"/>
        <end position="91"/>
    </location>
</feature>
<dbReference type="Pfam" id="PF12679">
    <property type="entry name" value="ABC2_membrane_2"/>
    <property type="match status" value="1"/>
</dbReference>
<dbReference type="AlphaFoldDB" id="A0AAU7CSI7"/>
<dbReference type="GO" id="GO:0140359">
    <property type="term" value="F:ABC-type transporter activity"/>
    <property type="evidence" value="ECO:0007669"/>
    <property type="project" value="InterPro"/>
</dbReference>
<feature type="transmembrane region" description="Helical" evidence="1">
    <location>
        <begin position="21"/>
        <end position="37"/>
    </location>
</feature>
<feature type="transmembrane region" description="Helical" evidence="1">
    <location>
        <begin position="251"/>
        <end position="270"/>
    </location>
</feature>
<evidence type="ECO:0000313" key="2">
    <source>
        <dbReference type="EMBL" id="XBH08166.1"/>
    </source>
</evidence>
<feature type="transmembrane region" description="Helical" evidence="1">
    <location>
        <begin position="148"/>
        <end position="170"/>
    </location>
</feature>
<sequence length="620" mass="68107">MLPGPVFNAELLTTARRTRYYVVRSVYGAILLFFVWQNDPEYGAWGSRKNAGELSIQEMARLGWALFATILVVQSIAVLLLTPTLVAGVIAEERQRKTLHYLLASRLSSGEIILGKLAARMLHLGVFVAIGLPITSLLSLFGGVDPNVVLLTFAITVTTAFFLSALSIFVSTHARRPREAISLVYMVEFCWLFGPTMIPFLMPRGGVWWNLLYEWIKPINDWIAPTSPFHWFSVVARLGPSSAGAFLEQCFWMMGLQTAYGIVFVLIAILRLRGVNRRDGEGRLASRLAGFRRGRRLLPRPECGDDAMMWKERYVSRTSLVTKIAVIAIVFAVLCGLGYLTYDFGKPAFIEVIANGYGAFGGESARNEFNTYLRFMCTLMYVVLALAVASSASSGLTSEREEDTWMSLVATPLDGVEILRAKMVGALWAQRWLVGVLIFHWVLGLAAGSVHPLGVVAVALETSVYLGFAIALGTYFSVGAKTSARALVATIGTMFLVNGAYLMCCIPFQTWSWLQAVGVTPMVEAVSLLSFADFRDLSYGKIRGGNSWESIDMMAGAFVSVVCYAVAAIVLTLRALDRFDVEAGRPSRVNAVPPSTLMVFDDVVEANKAVDLEDDTRSES</sequence>
<keyword evidence="1" id="KW-1133">Transmembrane helix</keyword>
<feature type="transmembrane region" description="Helical" evidence="1">
    <location>
        <begin position="453"/>
        <end position="475"/>
    </location>
</feature>
<keyword evidence="1" id="KW-0472">Membrane</keyword>
<gene>
    <name evidence="2" type="ORF">V5E97_19640</name>
</gene>
<protein>
    <submittedName>
        <fullName evidence="2">ABC transporter permease subunit</fullName>
    </submittedName>
</protein>
<accession>A0AAU7CSI7</accession>
<feature type="transmembrane region" description="Helical" evidence="1">
    <location>
        <begin position="487"/>
        <end position="509"/>
    </location>
</feature>
<reference evidence="2" key="1">
    <citation type="submission" date="2024-05" db="EMBL/GenBank/DDBJ databases">
        <title>Planctomycetes of the genus Singulisphaera possess chitinolytic capabilities.</title>
        <authorList>
            <person name="Ivanova A."/>
        </authorList>
    </citation>
    <scope>NUCLEOTIDE SEQUENCE</scope>
    <source>
        <strain evidence="2">Ch08T</strain>
    </source>
</reference>
<feature type="transmembrane region" description="Helical" evidence="1">
    <location>
        <begin position="372"/>
        <end position="392"/>
    </location>
</feature>
<dbReference type="EMBL" id="CP155447">
    <property type="protein sequence ID" value="XBH08166.1"/>
    <property type="molecule type" value="Genomic_DNA"/>
</dbReference>
<dbReference type="RefSeq" id="WP_406701002.1">
    <property type="nucleotide sequence ID" value="NZ_CP155447.1"/>
</dbReference>
<dbReference type="PANTHER" id="PTHR43471">
    <property type="entry name" value="ABC TRANSPORTER PERMEASE"/>
    <property type="match status" value="1"/>
</dbReference>
<feature type="transmembrane region" description="Helical" evidence="1">
    <location>
        <begin position="320"/>
        <end position="342"/>
    </location>
</feature>
<name>A0AAU7CSI7_9BACT</name>
<dbReference type="GO" id="GO:0005886">
    <property type="term" value="C:plasma membrane"/>
    <property type="evidence" value="ECO:0007669"/>
    <property type="project" value="UniProtKB-SubCell"/>
</dbReference>
<feature type="transmembrane region" description="Helical" evidence="1">
    <location>
        <begin position="428"/>
        <end position="447"/>
    </location>
</feature>
<feature type="transmembrane region" description="Helical" evidence="1">
    <location>
        <begin position="555"/>
        <end position="576"/>
    </location>
</feature>
<dbReference type="PANTHER" id="PTHR43471:SF12">
    <property type="entry name" value="HYPOTHETICAL MEMBRANE PROTEIN, CONSERVED"/>
    <property type="match status" value="1"/>
</dbReference>
<evidence type="ECO:0000256" key="1">
    <source>
        <dbReference type="SAM" id="Phobius"/>
    </source>
</evidence>
<feature type="transmembrane region" description="Helical" evidence="1">
    <location>
        <begin position="182"/>
        <end position="202"/>
    </location>
</feature>
<organism evidence="2">
    <name type="scientific">Singulisphaera sp. Ch08</name>
    <dbReference type="NCBI Taxonomy" id="3120278"/>
    <lineage>
        <taxon>Bacteria</taxon>
        <taxon>Pseudomonadati</taxon>
        <taxon>Planctomycetota</taxon>
        <taxon>Planctomycetia</taxon>
        <taxon>Isosphaerales</taxon>
        <taxon>Isosphaeraceae</taxon>
        <taxon>Singulisphaera</taxon>
    </lineage>
</organism>
<feature type="transmembrane region" description="Helical" evidence="1">
    <location>
        <begin position="121"/>
        <end position="142"/>
    </location>
</feature>
<proteinExistence type="predicted"/>